<sequence>MKTIIASPCFIVAEAHADRLNVYRSPLVKARHSLFNPVSEYIAEHGLVLAASDTFEDDEWMGGAVISELYTRPDFRAEWLTLELHADIFEPCALCDHFHDTDTVHHMTEPDQCEECSGFHRH</sequence>
<gene>
    <name evidence="1" type="ORF">DFR74_114210</name>
</gene>
<dbReference type="OrthoDB" id="4775609at2"/>
<dbReference type="STRING" id="1210090.GCA_001613185_03918"/>
<evidence type="ECO:0000313" key="1">
    <source>
        <dbReference type="EMBL" id="RBO85667.1"/>
    </source>
</evidence>
<organism evidence="1 2">
    <name type="scientific">Nocardia puris</name>
    <dbReference type="NCBI Taxonomy" id="208602"/>
    <lineage>
        <taxon>Bacteria</taxon>
        <taxon>Bacillati</taxon>
        <taxon>Actinomycetota</taxon>
        <taxon>Actinomycetes</taxon>
        <taxon>Mycobacteriales</taxon>
        <taxon>Nocardiaceae</taxon>
        <taxon>Nocardia</taxon>
    </lineage>
</organism>
<dbReference type="InterPro" id="IPR035405">
    <property type="entry name" value="GP70"/>
</dbReference>
<dbReference type="Pfam" id="PF17429">
    <property type="entry name" value="GP70"/>
    <property type="match status" value="1"/>
</dbReference>
<reference evidence="1 2" key="1">
    <citation type="submission" date="2018-06" db="EMBL/GenBank/DDBJ databases">
        <title>Genomic Encyclopedia of Type Strains, Phase IV (KMG-IV): sequencing the most valuable type-strain genomes for metagenomic binning, comparative biology and taxonomic classification.</title>
        <authorList>
            <person name="Goeker M."/>
        </authorList>
    </citation>
    <scope>NUCLEOTIDE SEQUENCE [LARGE SCALE GENOMIC DNA]</scope>
    <source>
        <strain evidence="1 2">DSM 44599</strain>
    </source>
</reference>
<protein>
    <submittedName>
        <fullName evidence="1">Uncharacterized protein</fullName>
    </submittedName>
</protein>
<dbReference type="Proteomes" id="UP000252586">
    <property type="component" value="Unassembled WGS sequence"/>
</dbReference>
<comment type="caution">
    <text evidence="1">The sequence shown here is derived from an EMBL/GenBank/DDBJ whole genome shotgun (WGS) entry which is preliminary data.</text>
</comment>
<accession>A0A366D6K1</accession>
<keyword evidence="2" id="KW-1185">Reference proteome</keyword>
<proteinExistence type="predicted"/>
<name>A0A366D6K1_9NOCA</name>
<dbReference type="RefSeq" id="WP_147265954.1">
    <property type="nucleotide sequence ID" value="NZ_QNRE01000014.1"/>
</dbReference>
<dbReference type="AlphaFoldDB" id="A0A366D6K1"/>
<dbReference type="EMBL" id="QNRE01000014">
    <property type="protein sequence ID" value="RBO85667.1"/>
    <property type="molecule type" value="Genomic_DNA"/>
</dbReference>
<evidence type="ECO:0000313" key="2">
    <source>
        <dbReference type="Proteomes" id="UP000252586"/>
    </source>
</evidence>